<feature type="compositionally biased region" description="Basic and acidic residues" evidence="1">
    <location>
        <begin position="84"/>
        <end position="95"/>
    </location>
</feature>
<proteinExistence type="predicted"/>
<dbReference type="EMBL" id="ML122252">
    <property type="protein sequence ID" value="RPD65680.1"/>
    <property type="molecule type" value="Genomic_DNA"/>
</dbReference>
<evidence type="ECO:0000313" key="3">
    <source>
        <dbReference type="EMBL" id="RPD65680.1"/>
    </source>
</evidence>
<evidence type="ECO:0008006" key="5">
    <source>
        <dbReference type="Google" id="ProtNLM"/>
    </source>
</evidence>
<keyword evidence="2" id="KW-0472">Membrane</keyword>
<keyword evidence="2" id="KW-1133">Transmembrane helix</keyword>
<protein>
    <recommendedName>
        <fullName evidence="5">Transmembrane protein</fullName>
    </recommendedName>
</protein>
<evidence type="ECO:0000313" key="4">
    <source>
        <dbReference type="Proteomes" id="UP000313359"/>
    </source>
</evidence>
<evidence type="ECO:0000256" key="1">
    <source>
        <dbReference type="SAM" id="MobiDB-lite"/>
    </source>
</evidence>
<feature type="transmembrane region" description="Helical" evidence="2">
    <location>
        <begin position="127"/>
        <end position="150"/>
    </location>
</feature>
<keyword evidence="4" id="KW-1185">Reference proteome</keyword>
<feature type="transmembrane region" description="Helical" evidence="2">
    <location>
        <begin position="186"/>
        <end position="208"/>
    </location>
</feature>
<accession>A0A5C2SPV8</accession>
<dbReference type="OrthoDB" id="3358294at2759"/>
<feature type="region of interest" description="Disordered" evidence="1">
    <location>
        <begin position="73"/>
        <end position="108"/>
    </location>
</feature>
<sequence length="210" mass="22969">MSAPVASTSTSRPTFFGLFDRSATPVQETDIEAQLASPLAPPSPARIHTLRAVRASIEETTDAVDDFFGAPRRATSTTTMTGTRESRHDEIRLSTHTDGSASETLPPPYECSIEPPAYSRVADQPTLAMYLFKFGFLFPLFWLAGALILLSPLRAPSDWEAAKPDIERAELIESMRRTEVKWARRCLVALVVFALAMAAVALCAILVART</sequence>
<feature type="compositionally biased region" description="Low complexity" evidence="1">
    <location>
        <begin position="73"/>
        <end position="83"/>
    </location>
</feature>
<gene>
    <name evidence="3" type="ORF">L227DRAFT_518739</name>
</gene>
<organism evidence="3 4">
    <name type="scientific">Lentinus tigrinus ALCF2SS1-6</name>
    <dbReference type="NCBI Taxonomy" id="1328759"/>
    <lineage>
        <taxon>Eukaryota</taxon>
        <taxon>Fungi</taxon>
        <taxon>Dikarya</taxon>
        <taxon>Basidiomycota</taxon>
        <taxon>Agaricomycotina</taxon>
        <taxon>Agaricomycetes</taxon>
        <taxon>Polyporales</taxon>
        <taxon>Polyporaceae</taxon>
        <taxon>Lentinus</taxon>
    </lineage>
</organism>
<reference evidence="3" key="1">
    <citation type="journal article" date="2018" name="Genome Biol. Evol.">
        <title>Genomics and development of Lentinus tigrinus, a white-rot wood-decaying mushroom with dimorphic fruiting bodies.</title>
        <authorList>
            <person name="Wu B."/>
            <person name="Xu Z."/>
            <person name="Knudson A."/>
            <person name="Carlson A."/>
            <person name="Chen N."/>
            <person name="Kovaka S."/>
            <person name="LaButti K."/>
            <person name="Lipzen A."/>
            <person name="Pennachio C."/>
            <person name="Riley R."/>
            <person name="Schakwitz W."/>
            <person name="Umezawa K."/>
            <person name="Ohm R.A."/>
            <person name="Grigoriev I.V."/>
            <person name="Nagy L.G."/>
            <person name="Gibbons J."/>
            <person name="Hibbett D."/>
        </authorList>
    </citation>
    <scope>NUCLEOTIDE SEQUENCE [LARGE SCALE GENOMIC DNA]</scope>
    <source>
        <strain evidence="3">ALCF2SS1-6</strain>
    </source>
</reference>
<dbReference type="AlphaFoldDB" id="A0A5C2SPV8"/>
<dbReference type="Proteomes" id="UP000313359">
    <property type="component" value="Unassembled WGS sequence"/>
</dbReference>
<evidence type="ECO:0000256" key="2">
    <source>
        <dbReference type="SAM" id="Phobius"/>
    </source>
</evidence>
<keyword evidence="2" id="KW-0812">Transmembrane</keyword>
<name>A0A5C2SPV8_9APHY</name>